<evidence type="ECO:0000256" key="7">
    <source>
        <dbReference type="SAM" id="Phobius"/>
    </source>
</evidence>
<name>A0A1I4N7J6_9BACI</name>
<sequence length="493" mass="52692">MRFRSKKDVKKTDKDVIDKRHRTYILALLCTAFFMVVTDSTTVFTAIPSIESSLGFAAGDVQWVITAYTLTFGCLLLLGGRAADILGRRRLFMFGVGLFVLSSLFCGFAWTDKVLIVARMIQGISGAMMIPAALSILMITFKEGTERNKALGVWGALGGIGATSGLLIGGLITEWFGWEWIFFINVPVGLAVFALSFLLLHESRGVRETRRTFDVAGAITITIALFLLVYAISETPMAGLLGMQTIGLLLISGALVLLFIYIESRSQAPLVPLGIFRSKTLVGGNFVCIAAFMSVDGMLFTFTMYAQRILGYSAVQFALTMMIMTVISIVGVSVGQRFVSRIGVQKVAAFGMVMLGIGCMTLTMVPFESSSFMIILLGLLMFGFGMGAAFVASQIAALTGVAEQDSGLASGIVETSGSIGSPLGVSLLAAIAISHTGYIPDDADQQVQLLALHEGYQFAFGVAAGFALLGLLASLIFLGQPRKEKTENTDVSS</sequence>
<evidence type="ECO:0000313" key="10">
    <source>
        <dbReference type="Proteomes" id="UP000198565"/>
    </source>
</evidence>
<feature type="transmembrane region" description="Helical" evidence="7">
    <location>
        <begin position="116"/>
        <end position="139"/>
    </location>
</feature>
<evidence type="ECO:0000256" key="2">
    <source>
        <dbReference type="ARBA" id="ARBA00022448"/>
    </source>
</evidence>
<feature type="transmembrane region" description="Helical" evidence="7">
    <location>
        <begin position="61"/>
        <end position="79"/>
    </location>
</feature>
<keyword evidence="2" id="KW-0813">Transport</keyword>
<dbReference type="InterPro" id="IPR011701">
    <property type="entry name" value="MFS"/>
</dbReference>
<dbReference type="AlphaFoldDB" id="A0A1I4N7J6"/>
<feature type="transmembrane region" description="Helical" evidence="7">
    <location>
        <begin position="151"/>
        <end position="172"/>
    </location>
</feature>
<accession>A0A1I4N7J6</accession>
<dbReference type="PANTHER" id="PTHR42718:SF46">
    <property type="entry name" value="BLR6921 PROTEIN"/>
    <property type="match status" value="1"/>
</dbReference>
<feature type="transmembrane region" description="Helical" evidence="7">
    <location>
        <begin position="458"/>
        <end position="478"/>
    </location>
</feature>
<feature type="transmembrane region" description="Helical" evidence="7">
    <location>
        <begin position="238"/>
        <end position="262"/>
    </location>
</feature>
<evidence type="ECO:0000259" key="8">
    <source>
        <dbReference type="PROSITE" id="PS50850"/>
    </source>
</evidence>
<feature type="transmembrane region" description="Helical" evidence="7">
    <location>
        <begin position="91"/>
        <end position="110"/>
    </location>
</feature>
<dbReference type="RefSeq" id="WP_091484349.1">
    <property type="nucleotide sequence ID" value="NZ_FOTR01000008.1"/>
</dbReference>
<feature type="transmembrane region" description="Helical" evidence="7">
    <location>
        <begin position="282"/>
        <end position="302"/>
    </location>
</feature>
<dbReference type="InterPro" id="IPR005829">
    <property type="entry name" value="Sugar_transporter_CS"/>
</dbReference>
<keyword evidence="10" id="KW-1185">Reference proteome</keyword>
<dbReference type="Gene3D" id="1.20.1720.10">
    <property type="entry name" value="Multidrug resistance protein D"/>
    <property type="match status" value="1"/>
</dbReference>
<reference evidence="10" key="1">
    <citation type="submission" date="2016-10" db="EMBL/GenBank/DDBJ databases">
        <authorList>
            <person name="Varghese N."/>
            <person name="Submissions S."/>
        </authorList>
    </citation>
    <scope>NUCLEOTIDE SEQUENCE [LARGE SCALE GENOMIC DNA]</scope>
    <source>
        <strain evidence="10">CGMCC 1.4250</strain>
    </source>
</reference>
<dbReference type="Pfam" id="PF07690">
    <property type="entry name" value="MFS_1"/>
    <property type="match status" value="1"/>
</dbReference>
<proteinExistence type="predicted"/>
<dbReference type="OrthoDB" id="2414439at2"/>
<dbReference type="GO" id="GO:0022857">
    <property type="term" value="F:transmembrane transporter activity"/>
    <property type="evidence" value="ECO:0007669"/>
    <property type="project" value="InterPro"/>
</dbReference>
<feature type="domain" description="Major facilitator superfamily (MFS) profile" evidence="8">
    <location>
        <begin position="25"/>
        <end position="482"/>
    </location>
</feature>
<feature type="transmembrane region" description="Helical" evidence="7">
    <location>
        <begin position="373"/>
        <end position="398"/>
    </location>
</feature>
<dbReference type="PROSITE" id="PS50850">
    <property type="entry name" value="MFS"/>
    <property type="match status" value="1"/>
</dbReference>
<dbReference type="GO" id="GO:0005886">
    <property type="term" value="C:plasma membrane"/>
    <property type="evidence" value="ECO:0007669"/>
    <property type="project" value="UniProtKB-SubCell"/>
</dbReference>
<feature type="transmembrane region" description="Helical" evidence="7">
    <location>
        <begin position="314"/>
        <end position="335"/>
    </location>
</feature>
<feature type="transmembrane region" description="Helical" evidence="7">
    <location>
        <begin position="178"/>
        <end position="200"/>
    </location>
</feature>
<dbReference type="SUPFAM" id="SSF103473">
    <property type="entry name" value="MFS general substrate transporter"/>
    <property type="match status" value="1"/>
</dbReference>
<protein>
    <submittedName>
        <fullName evidence="9">Drug resistance transporter, EmrB/QacA subfamily</fullName>
    </submittedName>
</protein>
<feature type="transmembrane region" description="Helical" evidence="7">
    <location>
        <begin position="419"/>
        <end position="438"/>
    </location>
</feature>
<dbReference type="InterPro" id="IPR020846">
    <property type="entry name" value="MFS_dom"/>
</dbReference>
<dbReference type="Gene3D" id="1.20.1250.20">
    <property type="entry name" value="MFS general substrate transporter like domains"/>
    <property type="match status" value="1"/>
</dbReference>
<keyword evidence="4 7" id="KW-0812">Transmembrane</keyword>
<dbReference type="PROSITE" id="PS00216">
    <property type="entry name" value="SUGAR_TRANSPORT_1"/>
    <property type="match status" value="1"/>
</dbReference>
<feature type="transmembrane region" description="Helical" evidence="7">
    <location>
        <begin position="212"/>
        <end position="232"/>
    </location>
</feature>
<dbReference type="InterPro" id="IPR036259">
    <property type="entry name" value="MFS_trans_sf"/>
</dbReference>
<keyword evidence="6 7" id="KW-0472">Membrane</keyword>
<dbReference type="PANTHER" id="PTHR42718">
    <property type="entry name" value="MAJOR FACILITATOR SUPERFAMILY MULTIDRUG TRANSPORTER MFSC"/>
    <property type="match status" value="1"/>
</dbReference>
<keyword evidence="3" id="KW-1003">Cell membrane</keyword>
<dbReference type="CDD" id="cd17321">
    <property type="entry name" value="MFS_MMR_MDR_like"/>
    <property type="match status" value="1"/>
</dbReference>
<evidence type="ECO:0000256" key="5">
    <source>
        <dbReference type="ARBA" id="ARBA00022989"/>
    </source>
</evidence>
<evidence type="ECO:0000256" key="1">
    <source>
        <dbReference type="ARBA" id="ARBA00004651"/>
    </source>
</evidence>
<dbReference type="STRING" id="334253.SAMN04487943_1082"/>
<dbReference type="EMBL" id="FOTR01000008">
    <property type="protein sequence ID" value="SFM11469.1"/>
    <property type="molecule type" value="Genomic_DNA"/>
</dbReference>
<evidence type="ECO:0000256" key="6">
    <source>
        <dbReference type="ARBA" id="ARBA00023136"/>
    </source>
</evidence>
<evidence type="ECO:0000313" key="9">
    <source>
        <dbReference type="EMBL" id="SFM11469.1"/>
    </source>
</evidence>
<dbReference type="Proteomes" id="UP000198565">
    <property type="component" value="Unassembled WGS sequence"/>
</dbReference>
<evidence type="ECO:0000256" key="3">
    <source>
        <dbReference type="ARBA" id="ARBA00022475"/>
    </source>
</evidence>
<organism evidence="9 10">
    <name type="scientific">Gracilibacillus orientalis</name>
    <dbReference type="NCBI Taxonomy" id="334253"/>
    <lineage>
        <taxon>Bacteria</taxon>
        <taxon>Bacillati</taxon>
        <taxon>Bacillota</taxon>
        <taxon>Bacilli</taxon>
        <taxon>Bacillales</taxon>
        <taxon>Bacillaceae</taxon>
        <taxon>Gracilibacillus</taxon>
    </lineage>
</organism>
<feature type="transmembrane region" description="Helical" evidence="7">
    <location>
        <begin position="347"/>
        <end position="367"/>
    </location>
</feature>
<gene>
    <name evidence="9" type="ORF">SAMN04487943_1082</name>
</gene>
<evidence type="ECO:0000256" key="4">
    <source>
        <dbReference type="ARBA" id="ARBA00022692"/>
    </source>
</evidence>
<keyword evidence="5 7" id="KW-1133">Transmembrane helix</keyword>
<comment type="subcellular location">
    <subcellularLocation>
        <location evidence="1">Cell membrane</location>
        <topology evidence="1">Multi-pass membrane protein</topology>
    </subcellularLocation>
</comment>